<feature type="region of interest" description="Disordered" evidence="15">
    <location>
        <begin position="1"/>
        <end position="20"/>
    </location>
</feature>
<feature type="transmembrane region" description="Helical" evidence="14">
    <location>
        <begin position="588"/>
        <end position="612"/>
    </location>
</feature>
<feature type="transmembrane region" description="Helical" evidence="14">
    <location>
        <begin position="96"/>
        <end position="114"/>
    </location>
</feature>
<accession>A0A061BFC5</accession>
<protein>
    <recommendedName>
        <fullName evidence="4 14">Dolichyl-phosphate-mannose--protein mannosyltransferase</fullName>
        <ecNumber evidence="4 14">2.4.1.109</ecNumber>
    </recommendedName>
</protein>
<dbReference type="InterPro" id="IPR027005">
    <property type="entry name" value="PMT-like"/>
</dbReference>
<keyword evidence="5 14" id="KW-0328">Glycosyltransferase</keyword>
<feature type="transmembrane region" description="Helical" evidence="14">
    <location>
        <begin position="218"/>
        <end position="236"/>
    </location>
</feature>
<evidence type="ECO:0000259" key="16">
    <source>
        <dbReference type="PROSITE" id="PS50919"/>
    </source>
</evidence>
<keyword evidence="6 14" id="KW-0808">Transferase</keyword>
<evidence type="ECO:0000256" key="13">
    <source>
        <dbReference type="ARBA" id="ARBA00045102"/>
    </source>
</evidence>
<feature type="transmembrane region" description="Helical" evidence="14">
    <location>
        <begin position="659"/>
        <end position="680"/>
    </location>
</feature>
<evidence type="ECO:0000256" key="5">
    <source>
        <dbReference type="ARBA" id="ARBA00022676"/>
    </source>
</evidence>
<evidence type="ECO:0000256" key="11">
    <source>
        <dbReference type="ARBA" id="ARBA00023136"/>
    </source>
</evidence>
<dbReference type="VEuPathDB" id="FungiDB:BON22_1836"/>
<dbReference type="GO" id="GO:0004169">
    <property type="term" value="F:dolichyl-phosphate-mannose-protein mannosyltransferase activity"/>
    <property type="evidence" value="ECO:0007669"/>
    <property type="project" value="UniProtKB-UniRule"/>
</dbReference>
<dbReference type="InterPro" id="IPR016093">
    <property type="entry name" value="MIR_motif"/>
</dbReference>
<dbReference type="PhylomeDB" id="A0A061BFC5"/>
<keyword evidence="8" id="KW-0677">Repeat</keyword>
<dbReference type="Pfam" id="PF02815">
    <property type="entry name" value="MIR"/>
    <property type="match status" value="1"/>
</dbReference>
<comment type="catalytic activity">
    <reaction evidence="13 14">
        <text>a di-trans,poly-cis-dolichyl beta-D-mannosyl phosphate + L-seryl-[protein] = 3-O-(alpha-D-mannosyl)-L-seryl-[protein] + a di-trans,poly-cis-dolichyl phosphate + H(+)</text>
        <dbReference type="Rhea" id="RHEA:17377"/>
        <dbReference type="Rhea" id="RHEA-COMP:9863"/>
        <dbReference type="Rhea" id="RHEA-COMP:13546"/>
        <dbReference type="Rhea" id="RHEA-COMP:19498"/>
        <dbReference type="Rhea" id="RHEA-COMP:19501"/>
        <dbReference type="ChEBI" id="CHEBI:15378"/>
        <dbReference type="ChEBI" id="CHEBI:29999"/>
        <dbReference type="ChEBI" id="CHEBI:57683"/>
        <dbReference type="ChEBI" id="CHEBI:58211"/>
        <dbReference type="ChEBI" id="CHEBI:137321"/>
        <dbReference type="EC" id="2.4.1.109"/>
    </reaction>
</comment>
<evidence type="ECO:0000256" key="4">
    <source>
        <dbReference type="ARBA" id="ARBA00012839"/>
    </source>
</evidence>
<evidence type="ECO:0000256" key="15">
    <source>
        <dbReference type="SAM" id="MobiDB-lite"/>
    </source>
</evidence>
<comment type="catalytic activity">
    <reaction evidence="12 14">
        <text>a di-trans,poly-cis-dolichyl beta-D-mannosyl phosphate + L-threonyl-[protein] = 3-O-(alpha-D-mannosyl)-L-threonyl-[protein] + a di-trans,poly-cis-dolichyl phosphate + H(+)</text>
        <dbReference type="Rhea" id="RHEA:53396"/>
        <dbReference type="Rhea" id="RHEA-COMP:11060"/>
        <dbReference type="Rhea" id="RHEA-COMP:13547"/>
        <dbReference type="Rhea" id="RHEA-COMP:19498"/>
        <dbReference type="Rhea" id="RHEA-COMP:19501"/>
        <dbReference type="ChEBI" id="CHEBI:15378"/>
        <dbReference type="ChEBI" id="CHEBI:30013"/>
        <dbReference type="ChEBI" id="CHEBI:57683"/>
        <dbReference type="ChEBI" id="CHEBI:58211"/>
        <dbReference type="ChEBI" id="CHEBI:137323"/>
        <dbReference type="EC" id="2.4.1.109"/>
    </reaction>
</comment>
<keyword evidence="7 14" id="KW-0812">Transmembrane</keyword>
<dbReference type="PANTHER" id="PTHR10050:SF51">
    <property type="entry name" value="PROTEIN O-MANNOSYL-TRANSFERASE 1"/>
    <property type="match status" value="1"/>
</dbReference>
<comment type="pathway">
    <text evidence="2 14">Protein modification; protein glycosylation.</text>
</comment>
<feature type="transmembrane region" description="Helical" evidence="14">
    <location>
        <begin position="135"/>
        <end position="156"/>
    </location>
</feature>
<feature type="transmembrane region" description="Helical" evidence="14">
    <location>
        <begin position="274"/>
        <end position="295"/>
    </location>
</feature>
<feature type="transmembrane region" description="Helical" evidence="14">
    <location>
        <begin position="46"/>
        <end position="65"/>
    </location>
</feature>
<reference evidence="17" key="1">
    <citation type="journal article" date="2014" name="Genome Announc.">
        <title>Genome sequence of the yeast Cyberlindnera fabianii (Hansenula fabianii).</title>
        <authorList>
            <person name="Freel K.C."/>
            <person name="Sarilar V."/>
            <person name="Neuveglise C."/>
            <person name="Devillers H."/>
            <person name="Friedrich A."/>
            <person name="Schacherer J."/>
        </authorList>
    </citation>
    <scope>NUCLEOTIDE SEQUENCE</scope>
    <source>
        <strain evidence="17">YJS4271</strain>
    </source>
</reference>
<comment type="function">
    <text evidence="14">Transfers mannose from Dol-P-mannose to Ser or Thr residues on proteins.</text>
</comment>
<feature type="transmembrane region" description="Helical" evidence="14">
    <location>
        <begin position="687"/>
        <end position="710"/>
    </location>
</feature>
<sequence>MSSVRKRNTKAKGTPASPAKVLDDILAQDPAIDKLDKTSDTTESPLFHNVALVLLTLAAFATRFYKINLPKEVVFDEVHFGKFASYYLQRTYFFDLHPPFAKLLIAFVGYLVGYDGSFKFDSIGDSYITNKAPYLAYRSLSAIQGSLTVPVLFLTLRELNYSVPTSVLGAMFVLFDNAHVAETRLILLDATLIFSIACSIYAYVRFMKEQQKAAYSRAWWTWLGLTGVALSCVISTKYVGVFTFITIGAAVILDLWHLLDIETGLTIRQFARHFVARFYGLIVLPFFIYLFWFYVHFEVLTKSGPGDGFMSPAFQETLGDSPLAKDAKQVNYYDTIIFQHKDTGAYLHSHPARYPLRYEDGRVSSQGQQVTTIKNEDENNQWVILPAVDYPEDSKLNHPVKVEDTVRFFHIGTQTYLLAHDVASPLFPTNEEFTTIDEETAQTRYNETLFKLQPADKSSKGSIIKTKANRLRVLHRDTAVAMWTHDDVTLPEWAYHQFEVNGNKKIQDAANTWTFDSIVGLSDSRQFYVPKPVKKLPFFRKWWELQFQMFHQNNKLSSEHPFASEPITWPVSLAGVSFWTKNETRQQIYFLGNLFGWWVEVIVMALFAGLFLGAKIAEQRNIQLLSVAQRKQLLNIGFLYLGYLSHYVFFFLMARQKFLHHYLPAHMIAGLLTAAILEFIIGKGQRLNALLVVLAAGLIYSFIFFAPITYGDVSLSVAEVKARQFFDIKLHFAK</sequence>
<feature type="transmembrane region" description="Helical" evidence="14">
    <location>
        <begin position="633"/>
        <end position="653"/>
    </location>
</feature>
<evidence type="ECO:0000256" key="2">
    <source>
        <dbReference type="ARBA" id="ARBA00004922"/>
    </source>
</evidence>
<dbReference type="InterPro" id="IPR003342">
    <property type="entry name" value="ArnT-like_N"/>
</dbReference>
<keyword evidence="9 14" id="KW-0256">Endoplasmic reticulum</keyword>
<dbReference type="InterPro" id="IPR036300">
    <property type="entry name" value="MIR_dom_sf"/>
</dbReference>
<feature type="transmembrane region" description="Helical" evidence="14">
    <location>
        <begin position="185"/>
        <end position="206"/>
    </location>
</feature>
<dbReference type="SMART" id="SM00472">
    <property type="entry name" value="MIR"/>
    <property type="match status" value="2"/>
</dbReference>
<feature type="domain" description="MIR" evidence="16">
    <location>
        <begin position="397"/>
        <end position="455"/>
    </location>
</feature>
<keyword evidence="10 14" id="KW-1133">Transmembrane helix</keyword>
<feature type="compositionally biased region" description="Basic residues" evidence="15">
    <location>
        <begin position="1"/>
        <end position="10"/>
    </location>
</feature>
<dbReference type="Pfam" id="PF02366">
    <property type="entry name" value="PMT"/>
    <property type="match status" value="1"/>
</dbReference>
<dbReference type="Pfam" id="PF16192">
    <property type="entry name" value="PMT_4TMC"/>
    <property type="match status" value="1"/>
</dbReference>
<name>A0A061BFC5_CYBFA</name>
<dbReference type="EMBL" id="LK052909">
    <property type="protein sequence ID" value="CDR46576.1"/>
    <property type="molecule type" value="Genomic_DNA"/>
</dbReference>
<proteinExistence type="inferred from homology"/>
<comment type="similarity">
    <text evidence="3 14">Belongs to the glycosyltransferase 39 family.</text>
</comment>
<evidence type="ECO:0000256" key="8">
    <source>
        <dbReference type="ARBA" id="ARBA00022737"/>
    </source>
</evidence>
<feature type="transmembrane region" description="Helical" evidence="14">
    <location>
        <begin position="242"/>
        <end position="262"/>
    </location>
</feature>
<dbReference type="UniPathway" id="UPA00378"/>
<dbReference type="PROSITE" id="PS50919">
    <property type="entry name" value="MIR"/>
    <property type="match status" value="2"/>
</dbReference>
<evidence type="ECO:0000256" key="9">
    <source>
        <dbReference type="ARBA" id="ARBA00022824"/>
    </source>
</evidence>
<evidence type="ECO:0000256" key="14">
    <source>
        <dbReference type="RuleBase" id="RU367007"/>
    </source>
</evidence>
<evidence type="ECO:0000256" key="10">
    <source>
        <dbReference type="ARBA" id="ARBA00022989"/>
    </source>
</evidence>
<gene>
    <name evidence="17" type="ORF">CYFA0S_24e00342g</name>
</gene>
<dbReference type="InterPro" id="IPR032421">
    <property type="entry name" value="PMT_4TMC"/>
</dbReference>
<feature type="domain" description="MIR" evidence="16">
    <location>
        <begin position="327"/>
        <end position="387"/>
    </location>
</feature>
<dbReference type="AlphaFoldDB" id="A0A061BFC5"/>
<dbReference type="PANTHER" id="PTHR10050">
    <property type="entry name" value="DOLICHYL-PHOSPHATE-MANNOSE--PROTEIN MANNOSYLTRANSFERASE"/>
    <property type="match status" value="1"/>
</dbReference>
<dbReference type="OrthoDB" id="292747at2759"/>
<evidence type="ECO:0000256" key="3">
    <source>
        <dbReference type="ARBA" id="ARBA00007222"/>
    </source>
</evidence>
<dbReference type="SUPFAM" id="SSF82109">
    <property type="entry name" value="MIR domain"/>
    <property type="match status" value="1"/>
</dbReference>
<dbReference type="CDD" id="cd23285">
    <property type="entry name" value="beta-trefoil_MIR_PMT4-like"/>
    <property type="match status" value="1"/>
</dbReference>
<comment type="subcellular location">
    <subcellularLocation>
        <location evidence="1 14">Endoplasmic reticulum membrane</location>
        <topology evidence="1 14">Multi-pass membrane protein</topology>
    </subcellularLocation>
</comment>
<dbReference type="EC" id="2.4.1.109" evidence="4 14"/>
<evidence type="ECO:0000256" key="1">
    <source>
        <dbReference type="ARBA" id="ARBA00004477"/>
    </source>
</evidence>
<organism evidence="17">
    <name type="scientific">Cyberlindnera fabianii</name>
    <name type="common">Yeast</name>
    <name type="synonym">Hansenula fabianii</name>
    <dbReference type="NCBI Taxonomy" id="36022"/>
    <lineage>
        <taxon>Eukaryota</taxon>
        <taxon>Fungi</taxon>
        <taxon>Dikarya</taxon>
        <taxon>Ascomycota</taxon>
        <taxon>Saccharomycotina</taxon>
        <taxon>Saccharomycetes</taxon>
        <taxon>Phaffomycetales</taxon>
        <taxon>Phaffomycetaceae</taxon>
        <taxon>Cyberlindnera</taxon>
    </lineage>
</organism>
<evidence type="ECO:0000256" key="7">
    <source>
        <dbReference type="ARBA" id="ARBA00022692"/>
    </source>
</evidence>
<dbReference type="GO" id="GO:0005789">
    <property type="term" value="C:endoplasmic reticulum membrane"/>
    <property type="evidence" value="ECO:0007669"/>
    <property type="project" value="UniProtKB-SubCell"/>
</dbReference>
<evidence type="ECO:0000313" key="17">
    <source>
        <dbReference type="EMBL" id="CDR46576.1"/>
    </source>
</evidence>
<evidence type="ECO:0000256" key="12">
    <source>
        <dbReference type="ARBA" id="ARBA00045085"/>
    </source>
</evidence>
<keyword evidence="11 14" id="KW-0472">Membrane</keyword>
<evidence type="ECO:0000256" key="6">
    <source>
        <dbReference type="ARBA" id="ARBA00022679"/>
    </source>
</evidence>
<dbReference type="Gene3D" id="2.80.10.50">
    <property type="match status" value="1"/>
</dbReference>